<dbReference type="Proteomes" id="UP000251561">
    <property type="component" value="Chromosome"/>
</dbReference>
<protein>
    <submittedName>
        <fullName evidence="2">Uncharacterized protein</fullName>
    </submittedName>
</protein>
<feature type="transmembrane region" description="Helical" evidence="1">
    <location>
        <begin position="15"/>
        <end position="36"/>
    </location>
</feature>
<evidence type="ECO:0000313" key="2">
    <source>
        <dbReference type="EMBL" id="AXB56049.1"/>
    </source>
</evidence>
<dbReference type="KEGG" id="ffl:HYN86_05310"/>
<evidence type="ECO:0000313" key="3">
    <source>
        <dbReference type="Proteomes" id="UP000251561"/>
    </source>
</evidence>
<organism evidence="2 3">
    <name type="scientific">Flavobacterium fluviale</name>
    <dbReference type="NCBI Taxonomy" id="2249356"/>
    <lineage>
        <taxon>Bacteria</taxon>
        <taxon>Pseudomonadati</taxon>
        <taxon>Bacteroidota</taxon>
        <taxon>Flavobacteriia</taxon>
        <taxon>Flavobacteriales</taxon>
        <taxon>Flavobacteriaceae</taxon>
        <taxon>Flavobacterium</taxon>
    </lineage>
</organism>
<keyword evidence="1" id="KW-0472">Membrane</keyword>
<gene>
    <name evidence="2" type="ORF">HYN86_05310</name>
</gene>
<keyword evidence="3" id="KW-1185">Reference proteome</keyword>
<proteinExistence type="predicted"/>
<dbReference type="EMBL" id="CP030261">
    <property type="protein sequence ID" value="AXB56049.1"/>
    <property type="molecule type" value="Genomic_DNA"/>
</dbReference>
<accession>A0A344LQ57</accession>
<reference evidence="2 3" key="1">
    <citation type="submission" date="2018-06" db="EMBL/GenBank/DDBJ databases">
        <title>Genome sequencing of Flavobacterium.</title>
        <authorList>
            <person name="Baek M.-G."/>
            <person name="Yi H."/>
        </authorList>
    </citation>
    <scope>NUCLEOTIDE SEQUENCE [LARGE SCALE GENOMIC DNA]</scope>
    <source>
        <strain evidence="2 3">HYN0086</strain>
    </source>
</reference>
<evidence type="ECO:0000256" key="1">
    <source>
        <dbReference type="SAM" id="Phobius"/>
    </source>
</evidence>
<sequence>MIQIYKKELKEEYCIFDHVLTAFLSTTLSVILLVFFQPKIKISNVLQFIKRLKNNPRNLFP</sequence>
<keyword evidence="1" id="KW-0812">Transmembrane</keyword>
<dbReference type="AlphaFoldDB" id="A0A344LQ57"/>
<name>A0A344LQ57_9FLAO</name>
<keyword evidence="1" id="KW-1133">Transmembrane helix</keyword>